<evidence type="ECO:0000313" key="3">
    <source>
        <dbReference type="Proteomes" id="UP000076502"/>
    </source>
</evidence>
<feature type="non-terminal residue" evidence="2">
    <location>
        <position position="1"/>
    </location>
</feature>
<feature type="region of interest" description="Disordered" evidence="1">
    <location>
        <begin position="1384"/>
        <end position="1407"/>
    </location>
</feature>
<accession>A0A154PTA2</accession>
<sequence>DNKQEMVHIDHRPKLNHDETKSSITDLFPWIIEFRKMCRHIYMEKSMASLMEVMQFYARNVSMSVTECYTRPLRAAKLKDSISETLLLFMYIYRELPEDCNRSIYLNNMSDLLALYIDMELKASKKSKEEHKNISARLISCLYIYLEHSTQYLLDTLIKIQFMCRNYHHILDPIIRKIMKNIPPHPESSTMYVRYFLVYRLWRKVTGDMIVRNQITATAFASLGPVPSMFSPCILEEVLPKVPKSQPNSVKALLQLKFDVKRHCELFVRYCGEKEKGDVYQKKDEPATAIDSSNRINLQTVKQFGNDNINQICIHSQPEDIACKDIDSIEYNINSIISDKNKQNESISLLKTFKSINLEQSSSFKCLGTFSSNVSTKHAMPKTINSNKGRSRKKCNKSNEIVIIDLTTDIVFEKCVKRRKSRKLAWLEEAKKRIDSKIVKASQKVRNKKNKQESIDTHSSRIVSHQLHDVSELICVTDNIIETENMKKTTLIEIINETTSKLFSRETVSLTKETSCSISSEDVVFKIKSNEGVDDRSKKQTVIKRLTETDTFSEFDAQKRVESLKAVCDLETEYPSVNNTTICTQYDSKDSTVNCSNLNVSNDRLSRRVIPSIIYEETFTTDYTINVEEELNDESHETIRTNMTEDIEDALKRDKFKIKSPKCTNVDNAGNNEFLVQTELETVREAKPSIVDIRESIFGSCSTDKENISNKVNVTCPDENIDINNAHFRNSVDGMTNDKMIVPSGSHLTLEETSRRESNELCNKKMEVKGVCNIVQSEFVVQDSDLQDNIDGLSLLASVSQHVSHLKPEFVVKCDQIKVKDYASLRYACCSQTTDDEAERSDSSNIVSQLLRNQSAEMVNKIVGIYPEDALNKVAFHIEVTSNDLETYNGKTNVKYDIESSIHNLAPIENNTQTAKENTNVILNGETVVLLQKSPNSNLYIINKAVENSKNHNDEEICRLKEKNWVSSTEDCGQFEAVASLDHVPYNTELAAYSKELPYQENKCSVGQGKGIKMELEENFSDSKSYSKKITIPTDMINSSIYQDANVVSKPIDKLKSSLPFSRQNIKQEFNSIPNHLTIPASQHPLHIPTTLPSIYGNTDLCIPYHKHCNSMSCSLQINTNTPIHPHAKTAGPCERSHCSCLNCTYDFVARYRRQYMHPATEGRVSCIEGSPYFLPMPVQNPAVQEHERQKSEAMDKLYDDQLYRKVENSQPGPLEKLDNFEIAEKRLKKDADNMLPLKKRLKAHALAYGELSIKAEKVDNYPAVPMMSIAALETLNGTQNRVKFEHELPPVEKDHDSSVYHYSSNSVGRDYYKDIHVSGAHQSIEKLELKFRSVNDQPNPVCQDSCLRRSFKTPAQRKEMNVSNGTTSFKRLGTESIEQQQETLKTVKKTRSSPRQTRSSKRNVPKVNYSYTDVDPEWNPSVWKMESPMFSMEQEIYLDIDRHVANSDHPDIDIDNEWLAETEMDLTGCCGILKEW</sequence>
<evidence type="ECO:0000256" key="1">
    <source>
        <dbReference type="SAM" id="MobiDB-lite"/>
    </source>
</evidence>
<feature type="compositionally biased region" description="Basic residues" evidence="1">
    <location>
        <begin position="1387"/>
        <end position="1405"/>
    </location>
</feature>
<name>A0A154PTA2_DUFNO</name>
<gene>
    <name evidence="2" type="ORF">WN55_07021</name>
</gene>
<dbReference type="STRING" id="178035.A0A154PTA2"/>
<organism evidence="2 3">
    <name type="scientific">Dufourea novaeangliae</name>
    <name type="common">Sweat bee</name>
    <dbReference type="NCBI Taxonomy" id="178035"/>
    <lineage>
        <taxon>Eukaryota</taxon>
        <taxon>Metazoa</taxon>
        <taxon>Ecdysozoa</taxon>
        <taxon>Arthropoda</taxon>
        <taxon>Hexapoda</taxon>
        <taxon>Insecta</taxon>
        <taxon>Pterygota</taxon>
        <taxon>Neoptera</taxon>
        <taxon>Endopterygota</taxon>
        <taxon>Hymenoptera</taxon>
        <taxon>Apocrita</taxon>
        <taxon>Aculeata</taxon>
        <taxon>Apoidea</taxon>
        <taxon>Anthophila</taxon>
        <taxon>Halictidae</taxon>
        <taxon>Rophitinae</taxon>
        <taxon>Dufourea</taxon>
    </lineage>
</organism>
<reference evidence="2 3" key="1">
    <citation type="submission" date="2015-07" db="EMBL/GenBank/DDBJ databases">
        <title>The genome of Dufourea novaeangliae.</title>
        <authorList>
            <person name="Pan H."/>
            <person name="Kapheim K."/>
        </authorList>
    </citation>
    <scope>NUCLEOTIDE SEQUENCE [LARGE SCALE GENOMIC DNA]</scope>
    <source>
        <strain evidence="2">0120121106</strain>
        <tissue evidence="2">Whole body</tissue>
    </source>
</reference>
<dbReference type="EMBL" id="KQ435085">
    <property type="protein sequence ID" value="KZC14528.1"/>
    <property type="molecule type" value="Genomic_DNA"/>
</dbReference>
<evidence type="ECO:0000313" key="2">
    <source>
        <dbReference type="EMBL" id="KZC14528.1"/>
    </source>
</evidence>
<proteinExistence type="predicted"/>
<keyword evidence="3" id="KW-1185">Reference proteome</keyword>
<dbReference type="Proteomes" id="UP000076502">
    <property type="component" value="Unassembled WGS sequence"/>
</dbReference>
<protein>
    <submittedName>
        <fullName evidence="2">Uncharacterized protein</fullName>
    </submittedName>
</protein>
<dbReference type="OrthoDB" id="7673806at2759"/>